<dbReference type="KEGG" id="vg:26625517"/>
<accession>A0A088FW84</accession>
<reference evidence="1 2" key="1">
    <citation type="submission" date="2014-07" db="EMBL/GenBank/DDBJ databases">
        <authorList>
            <person name="Barna A.M."/>
            <person name="Butterbrodt E.W."/>
            <person name="Cole K.D."/>
            <person name="Kelling B.L."/>
            <person name="Kponou M.-M.Y."/>
            <person name="Mack M.A."/>
            <person name="Mohn T.C."/>
            <person name="Neisius C."/>
            <person name="Nolting E.C."/>
            <person name="Pumper S.J."/>
            <person name="Schmidt M.E."/>
            <person name="Sirek E."/>
            <person name="Sorge E.L."/>
            <person name="Wilson R.K."/>
            <person name="Bonilla J.A."/>
            <person name="Klyczek K."/>
            <person name="Mogen K.L."/>
            <person name="Serrano M.G."/>
            <person name="Buck G."/>
            <person name="Lee V."/>
            <person name="Wang Y."/>
            <person name="Carvalho R."/>
            <person name="Voegtly L."/>
            <person name="Shi R."/>
            <person name="Duckworth R."/>
            <person name="Johnson A."/>
            <person name="Loviza R."/>
            <person name="Walstead R."/>
            <person name="Shah Z."/>
            <person name="Kiflezghi M."/>
            <person name="Wade K."/>
            <person name="Anders K.R."/>
            <person name="Braun M.A."/>
            <person name="Delesalle V.A."/>
            <person name="Hughes L.E."/>
            <person name="Ware V.C."/>
            <person name="Bradley K.W."/>
            <person name="Barker L.P."/>
            <person name="Asai D.J."/>
            <person name="Bowman C.A."/>
            <person name="Russell D.A."/>
            <person name="Pope W.H."/>
            <person name="Jacobs-Sera D."/>
            <person name="Hendrix R.W."/>
            <person name="Hatfull G.F."/>
        </authorList>
    </citation>
    <scope>NUCLEOTIDE SEQUENCE [LARGE SCALE GENOMIC DNA]</scope>
</reference>
<protein>
    <recommendedName>
        <fullName evidence="3">Head-to-tail connector protein</fullName>
    </recommendedName>
</protein>
<dbReference type="Pfam" id="PF17395">
    <property type="entry name" value="DUF5403"/>
    <property type="match status" value="1"/>
</dbReference>
<dbReference type="InterPro" id="IPR039452">
    <property type="entry name" value="DUF5403"/>
</dbReference>
<evidence type="ECO:0008006" key="3">
    <source>
        <dbReference type="Google" id="ProtNLM"/>
    </source>
</evidence>
<dbReference type="GeneID" id="26625517"/>
<proteinExistence type="predicted"/>
<sequence length="119" mass="12794">MARLIGQKAMNHVISHLDGVKDAVYAEAKERGRKAEANLAQARASTRWHKIFGPDHLTRVTVTRGDVDSFINLEAPNAMAIEFGHQPSGVFGPGGMFGHLDTKAPEGLYIITSAAGLRG</sequence>
<organism evidence="1 2">
    <name type="scientific">Mycobacterium phage MarQuardt</name>
    <dbReference type="NCBI Taxonomy" id="1527516"/>
    <lineage>
        <taxon>Viruses</taxon>
        <taxon>Duplodnaviria</taxon>
        <taxon>Heunggongvirae</taxon>
        <taxon>Uroviricota</taxon>
        <taxon>Caudoviricetes</taxon>
        <taxon>Microwolfvirus</taxon>
        <taxon>Microwolfvirus JHC117</taxon>
    </lineage>
</organism>
<dbReference type="RefSeq" id="YP_009198447.1">
    <property type="nucleotide sequence ID" value="NC_028798.1"/>
</dbReference>
<name>A0A088FW84_9CAUD</name>
<dbReference type="EMBL" id="KM233454">
    <property type="protein sequence ID" value="AIM51072.1"/>
    <property type="molecule type" value="Genomic_DNA"/>
</dbReference>
<gene>
    <name evidence="1" type="ORF">PBI_MARQUARDT_22</name>
</gene>
<evidence type="ECO:0000313" key="2">
    <source>
        <dbReference type="Proteomes" id="UP000029346"/>
    </source>
</evidence>
<dbReference type="Proteomes" id="UP000029346">
    <property type="component" value="Segment"/>
</dbReference>
<evidence type="ECO:0000313" key="1">
    <source>
        <dbReference type="EMBL" id="AIM51072.1"/>
    </source>
</evidence>
<dbReference type="OrthoDB" id="14428at10239"/>